<organism evidence="5">
    <name type="scientific">Pycnococcus provasolii</name>
    <dbReference type="NCBI Taxonomy" id="41880"/>
    <lineage>
        <taxon>Eukaryota</taxon>
        <taxon>Viridiplantae</taxon>
        <taxon>Chlorophyta</taxon>
        <taxon>Pseudoscourfieldiophyceae</taxon>
        <taxon>Pseudoscourfieldiales</taxon>
        <taxon>Pycnococcaceae</taxon>
        <taxon>Pycnococcus</taxon>
    </lineage>
</organism>
<dbReference type="GO" id="GO:0003735">
    <property type="term" value="F:structural constituent of ribosome"/>
    <property type="evidence" value="ECO:0007669"/>
    <property type="project" value="InterPro"/>
</dbReference>
<dbReference type="NCBIfam" id="TIGR00981">
    <property type="entry name" value="rpsL_bact"/>
    <property type="match status" value="1"/>
</dbReference>
<gene>
    <name evidence="5" type="primary">rps12</name>
</gene>
<reference evidence="5" key="1">
    <citation type="journal article" date="2010" name="J. Mol. Evol.">
        <title>A Deviant Genetic Code in the Reduced Mitochondrial Genome of the Picoplanktonic Green Alga Pycnococcus provasolii.</title>
        <authorList>
            <person name="Turmel M."/>
            <person name="Otis C."/>
            <person name="Lemieux C."/>
        </authorList>
    </citation>
    <scope>NUCLEOTIDE SEQUENCE</scope>
    <source>
        <strain evidence="5">CCMP 1203</strain>
    </source>
</reference>
<geneLocation type="mitochondrion" evidence="5"/>
<evidence type="ECO:0000313" key="5">
    <source>
        <dbReference type="EMBL" id="ACV72094.1"/>
    </source>
</evidence>
<dbReference type="FunFam" id="2.40.50.140:FF:000099">
    <property type="entry name" value="Ribosomal protein S12, mitochondrial"/>
    <property type="match status" value="1"/>
</dbReference>
<dbReference type="PROSITE" id="PS00055">
    <property type="entry name" value="RIBOSOMAL_S12"/>
    <property type="match status" value="1"/>
</dbReference>
<protein>
    <submittedName>
        <fullName evidence="5">Ribosomal protein S12</fullName>
    </submittedName>
</protein>
<keyword evidence="5" id="KW-0496">Mitochondrion</keyword>
<dbReference type="AlphaFoldDB" id="D3W6X1"/>
<dbReference type="Gene3D" id="2.40.50.140">
    <property type="entry name" value="Nucleic acid-binding proteins"/>
    <property type="match status" value="1"/>
</dbReference>
<dbReference type="EMBL" id="GQ497137">
    <property type="protein sequence ID" value="ACV72094.1"/>
    <property type="molecule type" value="Genomic_DNA"/>
</dbReference>
<name>D3W6X1_9CHLO</name>
<proteinExistence type="inferred from homology"/>
<dbReference type="GO" id="GO:0006412">
    <property type="term" value="P:translation"/>
    <property type="evidence" value="ECO:0007669"/>
    <property type="project" value="InterPro"/>
</dbReference>
<dbReference type="GO" id="GO:0015935">
    <property type="term" value="C:small ribosomal subunit"/>
    <property type="evidence" value="ECO:0007669"/>
    <property type="project" value="InterPro"/>
</dbReference>
<dbReference type="PRINTS" id="PR01034">
    <property type="entry name" value="RIBOSOMALS12"/>
</dbReference>
<accession>D3W6X1</accession>
<dbReference type="InterPro" id="IPR006032">
    <property type="entry name" value="Ribosomal_uS12"/>
</dbReference>
<evidence type="ECO:0000256" key="3">
    <source>
        <dbReference type="ARBA" id="ARBA00023274"/>
    </source>
</evidence>
<sequence>MATIFQLFRKRRSKQKLKKPKLHAPQFLGSCLRVFTRSPKKPNSAVRKVALVRFLRLKTKVFVYIPGEGHSLQEHSMVLVRGGRVKDLPGIKHRIIRGVYGLSGVVGRKKGRSKYGAKRLHR</sequence>
<dbReference type="RefSeq" id="YP_003495135.1">
    <property type="nucleotide sequence ID" value="NC_013935.1"/>
</dbReference>
<evidence type="ECO:0000256" key="1">
    <source>
        <dbReference type="ARBA" id="ARBA00005657"/>
    </source>
</evidence>
<dbReference type="PIRSF" id="PIRSF002133">
    <property type="entry name" value="Ribosomal_S12/S23"/>
    <property type="match status" value="1"/>
</dbReference>
<dbReference type="GeneID" id="8847135"/>
<keyword evidence="3 4" id="KW-0687">Ribonucleoprotein</keyword>
<dbReference type="CDD" id="cd03368">
    <property type="entry name" value="Ribosomal_S12"/>
    <property type="match status" value="1"/>
</dbReference>
<evidence type="ECO:0000256" key="2">
    <source>
        <dbReference type="ARBA" id="ARBA00022980"/>
    </source>
</evidence>
<dbReference type="Pfam" id="PF00164">
    <property type="entry name" value="Ribosom_S12_S23"/>
    <property type="match status" value="1"/>
</dbReference>
<dbReference type="InterPro" id="IPR012340">
    <property type="entry name" value="NA-bd_OB-fold"/>
</dbReference>
<dbReference type="PANTHER" id="PTHR11652">
    <property type="entry name" value="30S RIBOSOMAL PROTEIN S12 FAMILY MEMBER"/>
    <property type="match status" value="1"/>
</dbReference>
<dbReference type="SUPFAM" id="SSF50249">
    <property type="entry name" value="Nucleic acid-binding proteins"/>
    <property type="match status" value="1"/>
</dbReference>
<evidence type="ECO:0000256" key="4">
    <source>
        <dbReference type="RuleBase" id="RU003622"/>
    </source>
</evidence>
<dbReference type="InterPro" id="IPR005679">
    <property type="entry name" value="Ribosomal_uS12_bac"/>
</dbReference>
<comment type="similarity">
    <text evidence="1 4">Belongs to the universal ribosomal protein uS12 family.</text>
</comment>
<keyword evidence="2 4" id="KW-0689">Ribosomal protein</keyword>